<dbReference type="Gene3D" id="2.40.30.170">
    <property type="match status" value="1"/>
</dbReference>
<dbReference type="HOGENOM" id="CLU_018816_16_2_6"/>
<keyword evidence="3" id="KW-1133">Transmembrane helix</keyword>
<dbReference type="OrthoDB" id="6397038at2"/>
<comment type="subcellular location">
    <subcellularLocation>
        <location evidence="1">Cell envelope</location>
    </subcellularLocation>
</comment>
<dbReference type="PANTHER" id="PTHR32347:SF23">
    <property type="entry name" value="BLL5650 PROTEIN"/>
    <property type="match status" value="1"/>
</dbReference>
<keyword evidence="2" id="KW-0175">Coiled coil</keyword>
<keyword evidence="3" id="KW-0812">Transmembrane</keyword>
<proteinExistence type="predicted"/>
<dbReference type="InterPro" id="IPR050465">
    <property type="entry name" value="UPF0194_transport"/>
</dbReference>
<evidence type="ECO:0000256" key="2">
    <source>
        <dbReference type="ARBA" id="ARBA00023054"/>
    </source>
</evidence>
<organism evidence="4 5">
    <name type="scientific">Pseudoalteromonas tunicata D2</name>
    <dbReference type="NCBI Taxonomy" id="87626"/>
    <lineage>
        <taxon>Bacteria</taxon>
        <taxon>Pseudomonadati</taxon>
        <taxon>Pseudomonadota</taxon>
        <taxon>Gammaproteobacteria</taxon>
        <taxon>Alteromonadales</taxon>
        <taxon>Pseudoalteromonadaceae</taxon>
        <taxon>Pseudoalteromonas</taxon>
    </lineage>
</organism>
<feature type="transmembrane region" description="Helical" evidence="3">
    <location>
        <begin position="12"/>
        <end position="32"/>
    </location>
</feature>
<dbReference type="Gene3D" id="2.40.50.100">
    <property type="match status" value="1"/>
</dbReference>
<dbReference type="EMBL" id="AAOH01000001">
    <property type="protein sequence ID" value="EAR30060.1"/>
    <property type="molecule type" value="Genomic_DNA"/>
</dbReference>
<evidence type="ECO:0000313" key="4">
    <source>
        <dbReference type="EMBL" id="EAR30060.1"/>
    </source>
</evidence>
<dbReference type="Proteomes" id="UP000006201">
    <property type="component" value="Unassembled WGS sequence"/>
</dbReference>
<gene>
    <name evidence="4" type="ORF">PTD2_00786</name>
</gene>
<comment type="caution">
    <text evidence="4">The sequence shown here is derived from an EMBL/GenBank/DDBJ whole genome shotgun (WGS) entry which is preliminary data.</text>
</comment>
<keyword evidence="5" id="KW-1185">Reference proteome</keyword>
<dbReference type="STRING" id="87626.PTD2_00786"/>
<keyword evidence="3" id="KW-0472">Membrane</keyword>
<dbReference type="RefSeq" id="WP_009836361.1">
    <property type="nucleotide sequence ID" value="NZ_AAOH01000001.1"/>
</dbReference>
<evidence type="ECO:0000256" key="3">
    <source>
        <dbReference type="SAM" id="Phobius"/>
    </source>
</evidence>
<protein>
    <submittedName>
        <fullName evidence="4">Efflux transporter, RND family, MFP subunit</fullName>
    </submittedName>
</protein>
<evidence type="ECO:0000313" key="5">
    <source>
        <dbReference type="Proteomes" id="UP000006201"/>
    </source>
</evidence>
<name>A4C3C8_9GAMM</name>
<dbReference type="AlphaFoldDB" id="A4C3C8"/>
<dbReference type="eggNOG" id="COG1566">
    <property type="taxonomic scope" value="Bacteria"/>
</dbReference>
<reference evidence="4 5" key="1">
    <citation type="submission" date="2006-02" db="EMBL/GenBank/DDBJ databases">
        <authorList>
            <person name="Moran M.A."/>
            <person name="Kjelleberg S."/>
            <person name="Egan S."/>
            <person name="Saunders N."/>
            <person name="Thomas T."/>
            <person name="Ferriera S."/>
            <person name="Johnson J."/>
            <person name="Kravitz S."/>
            <person name="Halpern A."/>
            <person name="Remington K."/>
            <person name="Beeson K."/>
            <person name="Tran B."/>
            <person name="Rogers Y.-H."/>
            <person name="Friedman R."/>
            <person name="Venter J.C."/>
        </authorList>
    </citation>
    <scope>NUCLEOTIDE SEQUENCE [LARGE SCALE GENOMIC DNA]</scope>
    <source>
        <strain evidence="4 5">D2</strain>
    </source>
</reference>
<dbReference type="Gene3D" id="1.10.287.470">
    <property type="entry name" value="Helix hairpin bin"/>
    <property type="match status" value="1"/>
</dbReference>
<evidence type="ECO:0000256" key="1">
    <source>
        <dbReference type="ARBA" id="ARBA00004196"/>
    </source>
</evidence>
<dbReference type="GO" id="GO:0030313">
    <property type="term" value="C:cell envelope"/>
    <property type="evidence" value="ECO:0007669"/>
    <property type="project" value="UniProtKB-SubCell"/>
</dbReference>
<sequence>MDILVSNKKHTPYLKVLVLAAVLMGAFVWLMMQPNAQQRIASSDFWSGQVQQGDLQLQVSGYGRLKSKTPRLLTAQSNATVEEIVLKPGALVTPDSVILRLSDPLVSQALIEAKRLLNQSNNQFLQLKINQQRELLAQQAQLETLRSALESADLQVNAQSQLIANGIVSNIEFQRSLLEQRQLTRRLEIEQQRIAQLAQLHQANLAIAQSNTEAQQAVLAQAQTQQERLTVTAGITGVVQSLHVDLGQTVSFGQQLVLVGSTTDLYALLNVPQATMQQVELGQVVTINTRAGVISGAVSRIDPVINNGSVQVEVALTSLLTANARPELNIEGIIETGVRRNVLFIDKPVNVSPFSEATLFLLNEEKDSAMATHVQFGEQTNDKIEIVAGAKLADQFILSDMSRWLAFSTLTVI</sequence>
<accession>A4C3C8</accession>
<dbReference type="SUPFAM" id="SSF111369">
    <property type="entry name" value="HlyD-like secretion proteins"/>
    <property type="match status" value="1"/>
</dbReference>
<dbReference type="PANTHER" id="PTHR32347">
    <property type="entry name" value="EFFLUX SYSTEM COMPONENT YKNX-RELATED"/>
    <property type="match status" value="1"/>
</dbReference>